<evidence type="ECO:0008006" key="4">
    <source>
        <dbReference type="Google" id="ProtNLM"/>
    </source>
</evidence>
<dbReference type="SUPFAM" id="SSF57850">
    <property type="entry name" value="RING/U-box"/>
    <property type="match status" value="1"/>
</dbReference>
<reference evidence="3" key="1">
    <citation type="journal article" date="2013" name="Nature">
        <title>Pan genome of the phytoplankton Emiliania underpins its global distribution.</title>
        <authorList>
            <person name="Read B.A."/>
            <person name="Kegel J."/>
            <person name="Klute M.J."/>
            <person name="Kuo A."/>
            <person name="Lefebvre S.C."/>
            <person name="Maumus F."/>
            <person name="Mayer C."/>
            <person name="Miller J."/>
            <person name="Monier A."/>
            <person name="Salamov A."/>
            <person name="Young J."/>
            <person name="Aguilar M."/>
            <person name="Claverie J.M."/>
            <person name="Frickenhaus S."/>
            <person name="Gonzalez K."/>
            <person name="Herman E.K."/>
            <person name="Lin Y.C."/>
            <person name="Napier J."/>
            <person name="Ogata H."/>
            <person name="Sarno A.F."/>
            <person name="Shmutz J."/>
            <person name="Schroeder D."/>
            <person name="de Vargas C."/>
            <person name="Verret F."/>
            <person name="von Dassow P."/>
            <person name="Valentin K."/>
            <person name="Van de Peer Y."/>
            <person name="Wheeler G."/>
            <person name="Dacks J.B."/>
            <person name="Delwiche C.F."/>
            <person name="Dyhrman S.T."/>
            <person name="Glockner G."/>
            <person name="John U."/>
            <person name="Richards T."/>
            <person name="Worden A.Z."/>
            <person name="Zhang X."/>
            <person name="Grigoriev I.V."/>
            <person name="Allen A.E."/>
            <person name="Bidle K."/>
            <person name="Borodovsky M."/>
            <person name="Bowler C."/>
            <person name="Brownlee C."/>
            <person name="Cock J.M."/>
            <person name="Elias M."/>
            <person name="Gladyshev V.N."/>
            <person name="Groth M."/>
            <person name="Guda C."/>
            <person name="Hadaegh A."/>
            <person name="Iglesias-Rodriguez M.D."/>
            <person name="Jenkins J."/>
            <person name="Jones B.M."/>
            <person name="Lawson T."/>
            <person name="Leese F."/>
            <person name="Lindquist E."/>
            <person name="Lobanov A."/>
            <person name="Lomsadze A."/>
            <person name="Malik S.B."/>
            <person name="Marsh M.E."/>
            <person name="Mackinder L."/>
            <person name="Mock T."/>
            <person name="Mueller-Roeber B."/>
            <person name="Pagarete A."/>
            <person name="Parker M."/>
            <person name="Probert I."/>
            <person name="Quesneville H."/>
            <person name="Raines C."/>
            <person name="Rensing S.A."/>
            <person name="Riano-Pachon D.M."/>
            <person name="Richier S."/>
            <person name="Rokitta S."/>
            <person name="Shiraiwa Y."/>
            <person name="Soanes D.M."/>
            <person name="van der Giezen M."/>
            <person name="Wahlund T.M."/>
            <person name="Williams B."/>
            <person name="Wilson W."/>
            <person name="Wolfe G."/>
            <person name="Wurch L.L."/>
        </authorList>
    </citation>
    <scope>NUCLEOTIDE SEQUENCE</scope>
</reference>
<protein>
    <recommendedName>
        <fullName evidence="4">SP-RING-type domain-containing protein</fullName>
    </recommendedName>
</protein>
<dbReference type="PaxDb" id="2903-EOD34397"/>
<dbReference type="Gene3D" id="3.30.40.10">
    <property type="entry name" value="Zinc/RING finger domain, C3HC4 (zinc finger)"/>
    <property type="match status" value="1"/>
</dbReference>
<feature type="region of interest" description="Disordered" evidence="1">
    <location>
        <begin position="102"/>
        <end position="121"/>
    </location>
</feature>
<dbReference type="InterPro" id="IPR013083">
    <property type="entry name" value="Znf_RING/FYVE/PHD"/>
</dbReference>
<evidence type="ECO:0000313" key="3">
    <source>
        <dbReference type="Proteomes" id="UP000013827"/>
    </source>
</evidence>
<accession>A0A0D3KF62</accession>
<proteinExistence type="predicted"/>
<evidence type="ECO:0000313" key="2">
    <source>
        <dbReference type="EnsemblProtists" id="EOD34397"/>
    </source>
</evidence>
<dbReference type="Proteomes" id="UP000013827">
    <property type="component" value="Unassembled WGS sequence"/>
</dbReference>
<dbReference type="HOGENOM" id="CLU_1126233_0_0_1"/>
<dbReference type="RefSeq" id="XP_005786826.1">
    <property type="nucleotide sequence ID" value="XM_005786769.1"/>
</dbReference>
<name>A0A0D3KF62_EMIH1</name>
<dbReference type="GeneID" id="17279668"/>
<dbReference type="AlphaFoldDB" id="A0A0D3KF62"/>
<organism evidence="2 3">
    <name type="scientific">Emiliania huxleyi (strain CCMP1516)</name>
    <dbReference type="NCBI Taxonomy" id="280463"/>
    <lineage>
        <taxon>Eukaryota</taxon>
        <taxon>Haptista</taxon>
        <taxon>Haptophyta</taxon>
        <taxon>Prymnesiophyceae</taxon>
        <taxon>Isochrysidales</taxon>
        <taxon>Noelaerhabdaceae</taxon>
        <taxon>Emiliania</taxon>
    </lineage>
</organism>
<dbReference type="KEGG" id="ehx:EMIHUDRAFT_433987"/>
<dbReference type="EnsemblProtists" id="EOD34397">
    <property type="protein sequence ID" value="EOD34397"/>
    <property type="gene ID" value="EMIHUDRAFT_433987"/>
</dbReference>
<evidence type="ECO:0000256" key="1">
    <source>
        <dbReference type="SAM" id="MobiDB-lite"/>
    </source>
</evidence>
<sequence>MAATVHAQNASHKIVQEAGTFKSNTKVCIDRLIEKANDLVDSRADLGDERTLAMLDKCEAVLRDLISSEAAANALGSVNDYLSSAAPSAPDELEAGFKEHLESAASRQRAGGSGDGGDAAFRAHPDARQLASLRERIAGGSGSGDDDDPVMTQQTLNFTCPILQTRMSDKGELRPMSAAHLPGHTPRCVFSHKGIHSWLVGSRRSQCPVCKTPTTFSTLKECKSTARQIRSSAHAADDDMPDATPVD</sequence>
<keyword evidence="3" id="KW-1185">Reference proteome</keyword>
<reference evidence="2" key="2">
    <citation type="submission" date="2024-10" db="UniProtKB">
        <authorList>
            <consortium name="EnsemblProtists"/>
        </authorList>
    </citation>
    <scope>IDENTIFICATION</scope>
</reference>